<dbReference type="VEuPathDB" id="FungiDB:Z518_02563"/>
<feature type="compositionally biased region" description="Basic and acidic residues" evidence="8">
    <location>
        <begin position="1"/>
        <end position="16"/>
    </location>
</feature>
<dbReference type="PANTHER" id="PTHR10252:SF5">
    <property type="entry name" value="DR1-ASSOCIATED COREPRESSOR"/>
    <property type="match status" value="1"/>
</dbReference>
<accession>A0A0D2IPU0</accession>
<dbReference type="EMBL" id="KN847476">
    <property type="protein sequence ID" value="KIX07909.1"/>
    <property type="molecule type" value="Genomic_DNA"/>
</dbReference>
<comment type="subcellular location">
    <subcellularLocation>
        <location evidence="1">Nucleus</location>
    </subcellularLocation>
</comment>
<dbReference type="InterPro" id="IPR050568">
    <property type="entry name" value="Transcr_DNA_Rep_Reg"/>
</dbReference>
<evidence type="ECO:0000259" key="9">
    <source>
        <dbReference type="Pfam" id="PF00808"/>
    </source>
</evidence>
<dbReference type="FunFam" id="1.10.20.10:FF:000036">
    <property type="entry name" value="CBF/NF-Y family transcription factor"/>
    <property type="match status" value="1"/>
</dbReference>
<evidence type="ECO:0000256" key="2">
    <source>
        <dbReference type="ARBA" id="ARBA00023242"/>
    </source>
</evidence>
<comment type="subunit">
    <text evidence="5">Forms the NCT transcriptional regulatory complex with nctB and mot1.</text>
</comment>
<dbReference type="Proteomes" id="UP000053617">
    <property type="component" value="Unassembled WGS sequence"/>
</dbReference>
<dbReference type="SUPFAM" id="SSF47113">
    <property type="entry name" value="Histone-fold"/>
    <property type="match status" value="1"/>
</dbReference>
<feature type="region of interest" description="Disordered" evidence="8">
    <location>
        <begin position="292"/>
        <end position="337"/>
    </location>
</feature>
<proteinExistence type="inferred from homology"/>
<dbReference type="GO" id="GO:0046982">
    <property type="term" value="F:protein heterodimerization activity"/>
    <property type="evidence" value="ECO:0007669"/>
    <property type="project" value="InterPro"/>
</dbReference>
<feature type="compositionally biased region" description="Polar residues" evidence="8">
    <location>
        <begin position="113"/>
        <end position="123"/>
    </location>
</feature>
<keyword evidence="11" id="KW-1185">Reference proteome</keyword>
<dbReference type="STRING" id="1442369.A0A0D2IPU0"/>
<keyword evidence="2" id="KW-0539">Nucleus</keyword>
<evidence type="ECO:0000256" key="1">
    <source>
        <dbReference type="ARBA" id="ARBA00004123"/>
    </source>
</evidence>
<evidence type="ECO:0000256" key="8">
    <source>
        <dbReference type="SAM" id="MobiDB-lite"/>
    </source>
</evidence>
<dbReference type="Gene3D" id="1.10.20.10">
    <property type="entry name" value="Histone, subunit A"/>
    <property type="match status" value="1"/>
</dbReference>
<evidence type="ECO:0000256" key="7">
    <source>
        <dbReference type="ARBA" id="ARBA00075891"/>
    </source>
</evidence>
<gene>
    <name evidence="10" type="ORF">Z518_02563</name>
</gene>
<feature type="compositionally biased region" description="Low complexity" evidence="8">
    <location>
        <begin position="59"/>
        <end position="74"/>
    </location>
</feature>
<evidence type="ECO:0000256" key="4">
    <source>
        <dbReference type="ARBA" id="ARBA00061393"/>
    </source>
</evidence>
<dbReference type="HOGENOM" id="CLU_045277_6_1_1"/>
<dbReference type="PANTHER" id="PTHR10252">
    <property type="entry name" value="HISTONE-LIKE TRANSCRIPTION FACTOR CCAAT-RELATED"/>
    <property type="match status" value="1"/>
</dbReference>
<evidence type="ECO:0000256" key="5">
    <source>
        <dbReference type="ARBA" id="ARBA00065307"/>
    </source>
</evidence>
<dbReference type="GO" id="GO:0016251">
    <property type="term" value="F:RNA polymerase II general transcription initiation factor activity"/>
    <property type="evidence" value="ECO:0007669"/>
    <property type="project" value="TreeGrafter"/>
</dbReference>
<dbReference type="GeneID" id="25290634"/>
<name>A0A0D2IPU0_9EURO</name>
<feature type="compositionally biased region" description="Polar residues" evidence="8">
    <location>
        <begin position="77"/>
        <end position="107"/>
    </location>
</feature>
<dbReference type="Pfam" id="PF00808">
    <property type="entry name" value="CBFD_NFYB_HMF"/>
    <property type="match status" value="1"/>
</dbReference>
<evidence type="ECO:0000313" key="10">
    <source>
        <dbReference type="EMBL" id="KIX07909.1"/>
    </source>
</evidence>
<comment type="similarity">
    <text evidence="4">Belongs to the NC2 alpha/DRAP1 family.</text>
</comment>
<evidence type="ECO:0000256" key="6">
    <source>
        <dbReference type="ARBA" id="ARBA00072430"/>
    </source>
</evidence>
<feature type="compositionally biased region" description="Basic and acidic residues" evidence="8">
    <location>
        <begin position="296"/>
        <end position="310"/>
    </location>
</feature>
<reference evidence="10 11" key="1">
    <citation type="submission" date="2015-01" db="EMBL/GenBank/DDBJ databases">
        <title>The Genome Sequence of Rhinocladiella mackenzie CBS 650.93.</title>
        <authorList>
            <consortium name="The Broad Institute Genomics Platform"/>
            <person name="Cuomo C."/>
            <person name="de Hoog S."/>
            <person name="Gorbushina A."/>
            <person name="Stielow B."/>
            <person name="Teixiera M."/>
            <person name="Abouelleil A."/>
            <person name="Chapman S.B."/>
            <person name="Priest M."/>
            <person name="Young S.K."/>
            <person name="Wortman J."/>
            <person name="Nusbaum C."/>
            <person name="Birren B."/>
        </authorList>
    </citation>
    <scope>NUCLEOTIDE SEQUENCE [LARGE SCALE GENOMIC DNA]</scope>
    <source>
        <strain evidence="10 11">CBS 650.93</strain>
    </source>
</reference>
<feature type="compositionally biased region" description="Basic residues" evidence="8">
    <location>
        <begin position="319"/>
        <end position="329"/>
    </location>
</feature>
<sequence>MSEEHDHPGPEYRPRSPDLSGFDAPLPRLNRIPSYHAPQADPNFPPGYSNSPRGSYDASPFFSPQTTTPSTSYFGFRTQSSFPTQTYSPHNFRTPNPAGQASPSRPSQPLAETYTNPTSSHYSPPQHRQPFNPTYSNPPTSRQFSAPPSGLAQSYGDMPQTRPKKAAEDLDLDYNPAAHETTATSIKAEQTRPLQSLVPMATTDPSHGIDVKTKFPVARIKRIMQADEDVGKVAQATPTAVSKALELFMIALVTKGAAEARANHSKRVTAQHLKAALMKDGQFDFLTDICENVPDEGSRKGRAKSEVKSEDSEEDIGPKKKGKGGRKRKATSDEDSD</sequence>
<evidence type="ECO:0000256" key="3">
    <source>
        <dbReference type="ARBA" id="ARBA00053814"/>
    </source>
</evidence>
<feature type="region of interest" description="Disordered" evidence="8">
    <location>
        <begin position="1"/>
        <end position="164"/>
    </location>
</feature>
<dbReference type="OrthoDB" id="653904at2759"/>
<feature type="domain" description="Transcription factor CBF/NF-Y/archaeal histone" evidence="9">
    <location>
        <begin position="214"/>
        <end position="277"/>
    </location>
</feature>
<dbReference type="RefSeq" id="XP_013275045.1">
    <property type="nucleotide sequence ID" value="XM_013419591.1"/>
</dbReference>
<organism evidence="10 11">
    <name type="scientific">Rhinocladiella mackenziei CBS 650.93</name>
    <dbReference type="NCBI Taxonomy" id="1442369"/>
    <lineage>
        <taxon>Eukaryota</taxon>
        <taxon>Fungi</taxon>
        <taxon>Dikarya</taxon>
        <taxon>Ascomycota</taxon>
        <taxon>Pezizomycotina</taxon>
        <taxon>Eurotiomycetes</taxon>
        <taxon>Chaetothyriomycetidae</taxon>
        <taxon>Chaetothyriales</taxon>
        <taxon>Herpotrichiellaceae</taxon>
        <taxon>Rhinocladiella</taxon>
    </lineage>
</organism>
<comment type="function">
    <text evidence="3">Part of the NCT transcriptional regulatory complex that acts as a key regulator of ergosterol biosynthesis and the azole exporter cdr1B. The NCT complex binds the promoters of genes linked to azole susceptibility, and especially represses the expression of cdr1B transporter.</text>
</comment>
<dbReference type="GO" id="GO:0001046">
    <property type="term" value="F:core promoter sequence-specific DNA binding"/>
    <property type="evidence" value="ECO:0007669"/>
    <property type="project" value="TreeGrafter"/>
</dbReference>
<evidence type="ECO:0000313" key="11">
    <source>
        <dbReference type="Proteomes" id="UP000053617"/>
    </source>
</evidence>
<dbReference type="InterPro" id="IPR003958">
    <property type="entry name" value="CBFA_NFYB_domain"/>
</dbReference>
<dbReference type="CDD" id="cd22906">
    <property type="entry name" value="HFD_DRAP1"/>
    <property type="match status" value="1"/>
</dbReference>
<feature type="compositionally biased region" description="Polar residues" evidence="8">
    <location>
        <begin position="129"/>
        <end position="146"/>
    </location>
</feature>
<dbReference type="GO" id="GO:0017054">
    <property type="term" value="C:negative cofactor 2 complex"/>
    <property type="evidence" value="ECO:0007669"/>
    <property type="project" value="TreeGrafter"/>
</dbReference>
<dbReference type="InterPro" id="IPR009072">
    <property type="entry name" value="Histone-fold"/>
</dbReference>
<protein>
    <recommendedName>
        <fullName evidence="6">NCT transcriptional regulatory complex subunit A</fullName>
    </recommendedName>
    <alternativeName>
        <fullName evidence="7">Negative cofactor 2 AB</fullName>
    </alternativeName>
</protein>
<dbReference type="AlphaFoldDB" id="A0A0D2IPU0"/>